<dbReference type="PANTHER" id="PTHR37036">
    <property type="match status" value="1"/>
</dbReference>
<evidence type="ECO:0000313" key="3">
    <source>
        <dbReference type="Proteomes" id="UP000244180"/>
    </source>
</evidence>
<protein>
    <recommendedName>
        <fullName evidence="4">DUF1861 family protein</fullName>
    </recommendedName>
</protein>
<comment type="caution">
    <text evidence="2">The sequence shown here is derived from an EMBL/GenBank/DDBJ whole genome shotgun (WGS) entry which is preliminary data.</text>
</comment>
<feature type="compositionally biased region" description="Basic and acidic residues" evidence="1">
    <location>
        <begin position="320"/>
        <end position="333"/>
    </location>
</feature>
<evidence type="ECO:0008006" key="4">
    <source>
        <dbReference type="Google" id="ProtNLM"/>
    </source>
</evidence>
<proteinExistence type="predicted"/>
<gene>
    <name evidence="2" type="ORF">HSCHL_2003</name>
</gene>
<dbReference type="Proteomes" id="UP000244180">
    <property type="component" value="Unassembled WGS sequence"/>
</dbReference>
<feature type="region of interest" description="Disordered" evidence="1">
    <location>
        <begin position="311"/>
        <end position="333"/>
    </location>
</feature>
<accession>A0A2T5GBH9</accession>
<organism evidence="2 3">
    <name type="scientific">Hydrogenibacillus schlegelii</name>
    <name type="common">Bacillus schlegelii</name>
    <dbReference type="NCBI Taxonomy" id="1484"/>
    <lineage>
        <taxon>Bacteria</taxon>
        <taxon>Bacillati</taxon>
        <taxon>Bacillota</taxon>
        <taxon>Bacilli</taxon>
        <taxon>Bacillales</taxon>
        <taxon>Bacillales Family X. Incertae Sedis</taxon>
        <taxon>Hydrogenibacillus</taxon>
    </lineage>
</organism>
<dbReference type="AlphaFoldDB" id="A0A2T5GBH9"/>
<sequence>MPEAERPKSCIEYRDMWRRQKAPTRAEQLHFAGVDDRDVYNITAPFLDRGRWVIAGRVERRESEHSETYFFVQSGDRWEPLREAPVLPLQDPFVTRIADELVFGGVETFIHPRGTPPRFLWWRTILFRGRDVGDLRPFFVGPDGMKDIRLVELADGTVGVFTRPQGKKGGRGKIGFTRVASLEALTLEAIEEAPLLEGMFLDDEWGGVNAAYLLPDGTLGVLGHIACFDPDGRRNYYALVFRFDPETRRYWDVRVIAERENFLPGPAKRDDLTNVVFPGGLVRRPDGWAELYAGVSDVGAQKLILPDPFAAPASSSAGDGPDRHSMAGDVREA</sequence>
<dbReference type="EMBL" id="PEBV01000015">
    <property type="protein sequence ID" value="PTQ53508.1"/>
    <property type="molecule type" value="Genomic_DNA"/>
</dbReference>
<dbReference type="InterPro" id="IPR015045">
    <property type="entry name" value="MPT-1-like_LmxM"/>
</dbReference>
<dbReference type="InterPro" id="IPR023296">
    <property type="entry name" value="Glyco_hydro_beta-prop_sf"/>
</dbReference>
<dbReference type="SUPFAM" id="SSF75005">
    <property type="entry name" value="Arabinanase/levansucrase/invertase"/>
    <property type="match status" value="1"/>
</dbReference>
<evidence type="ECO:0000256" key="1">
    <source>
        <dbReference type="SAM" id="MobiDB-lite"/>
    </source>
</evidence>
<dbReference type="Gene3D" id="2.115.10.20">
    <property type="entry name" value="Glycosyl hydrolase domain, family 43"/>
    <property type="match status" value="1"/>
</dbReference>
<dbReference type="PANTHER" id="PTHR37036:SF2">
    <property type="entry name" value="DUF1861 FAMILY PROTEIN"/>
    <property type="match status" value="1"/>
</dbReference>
<dbReference type="Pfam" id="PF08950">
    <property type="entry name" value="DUF1861"/>
    <property type="match status" value="1"/>
</dbReference>
<evidence type="ECO:0000313" key="2">
    <source>
        <dbReference type="EMBL" id="PTQ53508.1"/>
    </source>
</evidence>
<name>A0A2T5GBH9_HYDSH</name>
<reference evidence="2 3" key="1">
    <citation type="submission" date="2017-08" db="EMBL/GenBank/DDBJ databases">
        <title>Burning lignite coal seam in the remote Altai Mountains harbors a hydrogen-driven thermophilic microbial community.</title>
        <authorList>
            <person name="Kadnikov V.V."/>
            <person name="Mardanov A.V."/>
            <person name="Ivasenko D."/>
            <person name="Beletsky A.V."/>
            <person name="Karnachuk O.V."/>
            <person name="Ravin N.V."/>
        </authorList>
    </citation>
    <scope>NUCLEOTIDE SEQUENCE [LARGE SCALE GENOMIC DNA]</scope>
    <source>
        <strain evidence="2">AL33</strain>
    </source>
</reference>